<dbReference type="AlphaFoldDB" id="A0A0A3XN33"/>
<sequence length="145" mass="15047">MTIQDHDLFDNINLKRGLSPVAATTDNTAYVSQILDMQGLSGAVFAILTGSLADADATFAVTVDEGDAANLSDAASVNTNDLLGTLALASFTFAADDSCFKIGVRASGKRYKRVTITPSNNTGNAFINGVWITAPLLVPAPNPPA</sequence>
<organism evidence="1 2">
    <name type="scientific">Bradyrhizobium japonicum</name>
    <dbReference type="NCBI Taxonomy" id="375"/>
    <lineage>
        <taxon>Bacteria</taxon>
        <taxon>Pseudomonadati</taxon>
        <taxon>Pseudomonadota</taxon>
        <taxon>Alphaproteobacteria</taxon>
        <taxon>Hyphomicrobiales</taxon>
        <taxon>Nitrobacteraceae</taxon>
        <taxon>Bradyrhizobium</taxon>
    </lineage>
</organism>
<dbReference type="Proteomes" id="UP000030377">
    <property type="component" value="Unassembled WGS sequence"/>
</dbReference>
<evidence type="ECO:0000313" key="2">
    <source>
        <dbReference type="Proteomes" id="UP000030377"/>
    </source>
</evidence>
<gene>
    <name evidence="1" type="ORF">MA20_31905</name>
</gene>
<comment type="caution">
    <text evidence="1">The sequence shown here is derived from an EMBL/GenBank/DDBJ whole genome shotgun (WGS) entry which is preliminary data.</text>
</comment>
<protein>
    <submittedName>
        <fullName evidence="1">Uncharacterized protein</fullName>
    </submittedName>
</protein>
<proteinExistence type="predicted"/>
<accession>A0A0A3XN33</accession>
<dbReference type="EMBL" id="JRPN01000024">
    <property type="protein sequence ID" value="KGT75800.1"/>
    <property type="molecule type" value="Genomic_DNA"/>
</dbReference>
<reference evidence="1 2" key="1">
    <citation type="submission" date="2014-09" db="EMBL/GenBank/DDBJ databases">
        <title>Draft genome of Bradyrhizobium japonicum Is-34.</title>
        <authorList>
            <person name="Tsurumaru H."/>
            <person name="Yamakawa T."/>
            <person name="Hashimoto S."/>
            <person name="Okizaki K."/>
            <person name="Kanesaki Y."/>
            <person name="Yoshikawa H."/>
            <person name="Yajima S."/>
        </authorList>
    </citation>
    <scope>NUCLEOTIDE SEQUENCE [LARGE SCALE GENOMIC DNA]</scope>
    <source>
        <strain evidence="1 2">Is-34</strain>
    </source>
</reference>
<dbReference type="RefSeq" id="WP_041958542.1">
    <property type="nucleotide sequence ID" value="NZ_JRPN01000024.1"/>
</dbReference>
<evidence type="ECO:0000313" key="1">
    <source>
        <dbReference type="EMBL" id="KGT75800.1"/>
    </source>
</evidence>
<name>A0A0A3XN33_BRAJP</name>